<keyword evidence="19" id="KW-1185">Reference proteome</keyword>
<dbReference type="SUPFAM" id="SSF63829">
    <property type="entry name" value="Calcium-dependent phosphotriesterase"/>
    <property type="match status" value="1"/>
</dbReference>
<dbReference type="InterPro" id="IPR005511">
    <property type="entry name" value="SMP-30"/>
</dbReference>
<dbReference type="GO" id="GO:0004341">
    <property type="term" value="F:gluconolactonase activity"/>
    <property type="evidence" value="ECO:0007669"/>
    <property type="project" value="UniProtKB-EC"/>
</dbReference>
<organism evidence="18 19">
    <name type="scientific">Trichogramma kaykai</name>
    <dbReference type="NCBI Taxonomy" id="54128"/>
    <lineage>
        <taxon>Eukaryota</taxon>
        <taxon>Metazoa</taxon>
        <taxon>Ecdysozoa</taxon>
        <taxon>Arthropoda</taxon>
        <taxon>Hexapoda</taxon>
        <taxon>Insecta</taxon>
        <taxon>Pterygota</taxon>
        <taxon>Neoptera</taxon>
        <taxon>Endopterygota</taxon>
        <taxon>Hymenoptera</taxon>
        <taxon>Apocrita</taxon>
        <taxon>Proctotrupomorpha</taxon>
        <taxon>Chalcidoidea</taxon>
        <taxon>Trichogrammatidae</taxon>
        <taxon>Trichogramma</taxon>
    </lineage>
</organism>
<feature type="binding site" evidence="15">
    <location>
        <position position="191"/>
    </location>
    <ligand>
        <name>a divalent metal cation</name>
        <dbReference type="ChEBI" id="CHEBI:60240"/>
    </ligand>
</feature>
<dbReference type="PANTHER" id="PTHR10907">
    <property type="entry name" value="REGUCALCIN"/>
    <property type="match status" value="1"/>
</dbReference>
<sequence>MCKYSLLIFLKLLILVASICRRVDGQVSIKKVTPAVELAEGPHWDHKSQSLYYVNILGKQILRLDPLTGRVNRVTFPGDQLISFVIPVQGGRRNRLIVGRGLDVVLLEWDGGEDVSEPSYEVVASLIDRDADPARQRINDAKCDPRGRLLLGTMALKSTEGSVEPNRGALYKIGGRSLRAERLMSPVTISNGLAWNARGNVLYYIDSASYQVWALDYRLATGRLQAADKKRVIIDLKVAGIDGMPDGMTIDDEGNLWIAVFGGGCVLNVDPRAKKLIRRIDLPVPQVTSVAFGGPHLDVLYVTTAREDLTEAQLLEKPDSGSVYAITGLGVRGRVASDFSLN</sequence>
<evidence type="ECO:0000313" key="18">
    <source>
        <dbReference type="EMBL" id="KAL3406299.1"/>
    </source>
</evidence>
<dbReference type="PRINTS" id="PR01791">
    <property type="entry name" value="REGUCALCIN"/>
</dbReference>
<feature type="binding site" evidence="15">
    <location>
        <position position="246"/>
    </location>
    <ligand>
        <name>a divalent metal cation</name>
        <dbReference type="ChEBI" id="CHEBI:60240"/>
    </ligand>
</feature>
<dbReference type="EC" id="3.1.1.17" evidence="7"/>
<evidence type="ECO:0000256" key="14">
    <source>
        <dbReference type="PIRSR" id="PIRSR605511-1"/>
    </source>
</evidence>
<comment type="subcellular location">
    <subcellularLocation>
        <location evidence="5">Cytoplasm</location>
    </subcellularLocation>
</comment>
<name>A0ABD2XMF5_9HYME</name>
<feature type="binding site" evidence="15">
    <location>
        <position position="40"/>
    </location>
    <ligand>
        <name>a divalent metal cation</name>
        <dbReference type="ChEBI" id="CHEBI:60240"/>
    </ligand>
</feature>
<proteinExistence type="inferred from homology"/>
<evidence type="ECO:0000256" key="4">
    <source>
        <dbReference type="ARBA" id="ARBA00001946"/>
    </source>
</evidence>
<keyword evidence="15" id="KW-0862">Zinc</keyword>
<comment type="cofactor">
    <cofactor evidence="3">
        <name>Mn(2+)</name>
        <dbReference type="ChEBI" id="CHEBI:29035"/>
    </cofactor>
</comment>
<dbReference type="FunFam" id="2.120.10.30:FF:000027">
    <property type="entry name" value="Regucalcin homologue"/>
    <property type="match status" value="1"/>
</dbReference>
<keyword evidence="12" id="KW-0106">Calcium</keyword>
<feature type="domain" description="SMP-30/Gluconolactonase/LRE-like region" evidence="17">
    <location>
        <begin position="38"/>
        <end position="306"/>
    </location>
</feature>
<evidence type="ECO:0000256" key="9">
    <source>
        <dbReference type="ARBA" id="ARBA00022490"/>
    </source>
</evidence>
<evidence type="ECO:0000256" key="12">
    <source>
        <dbReference type="ARBA" id="ARBA00022837"/>
    </source>
</evidence>
<dbReference type="PANTHER" id="PTHR10907:SF66">
    <property type="entry name" value="MIP34848P1-RELATED"/>
    <property type="match status" value="1"/>
</dbReference>
<evidence type="ECO:0000256" key="7">
    <source>
        <dbReference type="ARBA" id="ARBA00013227"/>
    </source>
</evidence>
<comment type="cofactor">
    <cofactor evidence="4">
        <name>Mg(2+)</name>
        <dbReference type="ChEBI" id="CHEBI:18420"/>
    </cofactor>
</comment>
<dbReference type="InterPro" id="IPR013658">
    <property type="entry name" value="SGL"/>
</dbReference>
<feature type="signal peptide" evidence="16">
    <location>
        <begin position="1"/>
        <end position="25"/>
    </location>
</feature>
<dbReference type="Pfam" id="PF08450">
    <property type="entry name" value="SGL"/>
    <property type="match status" value="1"/>
</dbReference>
<gene>
    <name evidence="18" type="ORF">TKK_001645</name>
</gene>
<evidence type="ECO:0000256" key="5">
    <source>
        <dbReference type="ARBA" id="ARBA00004496"/>
    </source>
</evidence>
<comment type="caution">
    <text evidence="18">The sequence shown here is derived from an EMBL/GenBank/DDBJ whole genome shotgun (WGS) entry which is preliminary data.</text>
</comment>
<comment type="cofactor">
    <cofactor evidence="2">
        <name>Ca(2+)</name>
        <dbReference type="ChEBI" id="CHEBI:29108"/>
    </cofactor>
</comment>
<dbReference type="Gene3D" id="2.120.10.30">
    <property type="entry name" value="TolB, C-terminal domain"/>
    <property type="match status" value="1"/>
</dbReference>
<comment type="similarity">
    <text evidence="6">Belongs to the SMP-30/CGR1 family.</text>
</comment>
<dbReference type="GO" id="GO:0046872">
    <property type="term" value="F:metal ion binding"/>
    <property type="evidence" value="ECO:0007669"/>
    <property type="project" value="UniProtKB-KW"/>
</dbReference>
<reference evidence="18 19" key="1">
    <citation type="journal article" date="2024" name="bioRxiv">
        <title>A reference genome for Trichogramma kaykai: A tiny desert-dwelling parasitoid wasp with competing sex-ratio distorters.</title>
        <authorList>
            <person name="Culotta J."/>
            <person name="Lindsey A.R."/>
        </authorList>
    </citation>
    <scope>NUCLEOTIDE SEQUENCE [LARGE SCALE GENOMIC DNA]</scope>
    <source>
        <strain evidence="18 19">KSX58</strain>
    </source>
</reference>
<evidence type="ECO:0000256" key="1">
    <source>
        <dbReference type="ARBA" id="ARBA00001589"/>
    </source>
</evidence>
<comment type="catalytic activity">
    <reaction evidence="1">
        <text>D-glucono-1,5-lactone + H2O = D-gluconate + H(+)</text>
        <dbReference type="Rhea" id="RHEA:10440"/>
        <dbReference type="ChEBI" id="CHEBI:15377"/>
        <dbReference type="ChEBI" id="CHEBI:15378"/>
        <dbReference type="ChEBI" id="CHEBI:16217"/>
        <dbReference type="ChEBI" id="CHEBI:18391"/>
        <dbReference type="EC" id="3.1.1.17"/>
    </reaction>
</comment>
<protein>
    <recommendedName>
        <fullName evidence="8">Regucalcin</fullName>
        <ecNumber evidence="7">3.1.1.17</ecNumber>
    </recommendedName>
    <alternativeName>
        <fullName evidence="13">Gluconolactonase</fullName>
    </alternativeName>
</protein>
<feature type="active site" description="Proton donor/acceptor" evidence="14">
    <location>
        <position position="246"/>
    </location>
</feature>
<dbReference type="InterPro" id="IPR008367">
    <property type="entry name" value="Regucalcin"/>
</dbReference>
<evidence type="ECO:0000256" key="2">
    <source>
        <dbReference type="ARBA" id="ARBA00001913"/>
    </source>
</evidence>
<evidence type="ECO:0000256" key="16">
    <source>
        <dbReference type="SAM" id="SignalP"/>
    </source>
</evidence>
<keyword evidence="10 15" id="KW-0479">Metal-binding</keyword>
<dbReference type="AlphaFoldDB" id="A0ABD2XMF5"/>
<dbReference type="InterPro" id="IPR011042">
    <property type="entry name" value="6-blade_b-propeller_TolB-like"/>
</dbReference>
<dbReference type="Proteomes" id="UP001627154">
    <property type="component" value="Unassembled WGS sequence"/>
</dbReference>
<keyword evidence="16" id="KW-0732">Signal</keyword>
<keyword evidence="9" id="KW-0963">Cytoplasm</keyword>
<evidence type="ECO:0000256" key="13">
    <source>
        <dbReference type="ARBA" id="ARBA00032464"/>
    </source>
</evidence>
<evidence type="ECO:0000313" key="19">
    <source>
        <dbReference type="Proteomes" id="UP001627154"/>
    </source>
</evidence>
<dbReference type="PRINTS" id="PR01790">
    <property type="entry name" value="SMP30FAMILY"/>
</dbReference>
<keyword evidence="11" id="KW-0378">Hydrolase</keyword>
<evidence type="ECO:0000256" key="10">
    <source>
        <dbReference type="ARBA" id="ARBA00022723"/>
    </source>
</evidence>
<evidence type="ECO:0000259" key="17">
    <source>
        <dbReference type="Pfam" id="PF08450"/>
    </source>
</evidence>
<dbReference type="EMBL" id="JBJJXI010000019">
    <property type="protein sequence ID" value="KAL3406299.1"/>
    <property type="molecule type" value="Genomic_DNA"/>
</dbReference>
<accession>A0ABD2XMF5</accession>
<comment type="cofactor">
    <cofactor evidence="15">
        <name>Zn(2+)</name>
        <dbReference type="ChEBI" id="CHEBI:29105"/>
    </cofactor>
    <text evidence="15">Binds 1 divalent metal cation per subunit.</text>
</comment>
<dbReference type="GO" id="GO:0005737">
    <property type="term" value="C:cytoplasm"/>
    <property type="evidence" value="ECO:0007669"/>
    <property type="project" value="UniProtKB-SubCell"/>
</dbReference>
<feature type="binding site" evidence="15">
    <location>
        <position position="139"/>
    </location>
    <ligand>
        <name>substrate</name>
    </ligand>
</feature>
<evidence type="ECO:0000256" key="8">
    <source>
        <dbReference type="ARBA" id="ARBA00016808"/>
    </source>
</evidence>
<evidence type="ECO:0000256" key="6">
    <source>
        <dbReference type="ARBA" id="ARBA00008853"/>
    </source>
</evidence>
<feature type="chain" id="PRO_5044821549" description="Regucalcin" evidence="16">
    <location>
        <begin position="26"/>
        <end position="342"/>
    </location>
</feature>
<evidence type="ECO:0000256" key="3">
    <source>
        <dbReference type="ARBA" id="ARBA00001936"/>
    </source>
</evidence>
<feature type="binding site" evidence="15">
    <location>
        <position position="137"/>
    </location>
    <ligand>
        <name>substrate</name>
    </ligand>
</feature>
<evidence type="ECO:0000256" key="11">
    <source>
        <dbReference type="ARBA" id="ARBA00022801"/>
    </source>
</evidence>
<evidence type="ECO:0000256" key="15">
    <source>
        <dbReference type="PIRSR" id="PIRSR605511-2"/>
    </source>
</evidence>